<keyword evidence="2" id="KW-1185">Reference proteome</keyword>
<dbReference type="PANTHER" id="PTHR37535:SF3">
    <property type="entry name" value="FLUG DOMAIN-CONTAINING PROTEIN"/>
    <property type="match status" value="1"/>
</dbReference>
<dbReference type="PANTHER" id="PTHR37535">
    <property type="entry name" value="FLUG DOMAIN PROTEIN"/>
    <property type="match status" value="1"/>
</dbReference>
<evidence type="ECO:0000313" key="1">
    <source>
        <dbReference type="EMBL" id="KAF1923281.1"/>
    </source>
</evidence>
<dbReference type="RefSeq" id="XP_033443534.1">
    <property type="nucleotide sequence ID" value="XM_033597156.1"/>
</dbReference>
<dbReference type="GeneID" id="54354823"/>
<dbReference type="EMBL" id="ML979007">
    <property type="protein sequence ID" value="KAF1923281.1"/>
    <property type="molecule type" value="Genomic_DNA"/>
</dbReference>
<reference evidence="1" key="1">
    <citation type="journal article" date="2020" name="Stud. Mycol.">
        <title>101 Dothideomycetes genomes: a test case for predicting lifestyles and emergence of pathogens.</title>
        <authorList>
            <person name="Haridas S."/>
            <person name="Albert R."/>
            <person name="Binder M."/>
            <person name="Bloem J."/>
            <person name="Labutti K."/>
            <person name="Salamov A."/>
            <person name="Andreopoulos B."/>
            <person name="Baker S."/>
            <person name="Barry K."/>
            <person name="Bills G."/>
            <person name="Bluhm B."/>
            <person name="Cannon C."/>
            <person name="Castanera R."/>
            <person name="Culley D."/>
            <person name="Daum C."/>
            <person name="Ezra D."/>
            <person name="Gonzalez J."/>
            <person name="Henrissat B."/>
            <person name="Kuo A."/>
            <person name="Liang C."/>
            <person name="Lipzen A."/>
            <person name="Lutzoni F."/>
            <person name="Magnuson J."/>
            <person name="Mondo S."/>
            <person name="Nolan M."/>
            <person name="Ohm R."/>
            <person name="Pangilinan J."/>
            <person name="Park H.-J."/>
            <person name="Ramirez L."/>
            <person name="Alfaro M."/>
            <person name="Sun H."/>
            <person name="Tritt A."/>
            <person name="Yoshinaga Y."/>
            <person name="Zwiers L.-H."/>
            <person name="Turgeon B."/>
            <person name="Goodwin S."/>
            <person name="Spatafora J."/>
            <person name="Crous P."/>
            <person name="Grigoriev I."/>
        </authorList>
    </citation>
    <scope>NUCLEOTIDE SEQUENCE</scope>
    <source>
        <strain evidence="1">CBS 183.55</strain>
    </source>
</reference>
<sequence>MCTTSDRAPKFGFPASYHAHEFQPLKPQLLEADLHDLFSFIWAHDTYSFDHPRYRLQVAFSILLIFHLGLHPNVAFKEGLFYGDTKILLTRYENTIRAILIIRLDDRNEHARAAQTWSRKTMMLMDEPTKRHMCPVTLFLSMAIADGVIEGIGCGSDISSLYGSRQQSGWLLLPYKQNSSRFSILRRTGNKSRVLSSCSIKPSVLYTMMQAQLERAGHEETFATILRDIRNATQREKRRKIAADYILVGRGQGECVSAILASEMNMPFDTKTFHTPASLKSPYPLPHVLNVQLKYDTTRSGIISYLYGSYAAYNAIPDILYPFVRAATSVAYEPYYVDASPDASGSCPWCNARLKR</sequence>
<accession>A0A6A5R582</accession>
<name>A0A6A5R582_9PLEO</name>
<evidence type="ECO:0000313" key="2">
    <source>
        <dbReference type="Proteomes" id="UP000800082"/>
    </source>
</evidence>
<gene>
    <name evidence="1" type="ORF">M421DRAFT_75683</name>
</gene>
<dbReference type="Proteomes" id="UP000800082">
    <property type="component" value="Unassembled WGS sequence"/>
</dbReference>
<proteinExistence type="predicted"/>
<protein>
    <submittedName>
        <fullName evidence="1">Uncharacterized protein</fullName>
    </submittedName>
</protein>
<dbReference type="OrthoDB" id="5396328at2759"/>
<organism evidence="1 2">
    <name type="scientific">Didymella exigua CBS 183.55</name>
    <dbReference type="NCBI Taxonomy" id="1150837"/>
    <lineage>
        <taxon>Eukaryota</taxon>
        <taxon>Fungi</taxon>
        <taxon>Dikarya</taxon>
        <taxon>Ascomycota</taxon>
        <taxon>Pezizomycotina</taxon>
        <taxon>Dothideomycetes</taxon>
        <taxon>Pleosporomycetidae</taxon>
        <taxon>Pleosporales</taxon>
        <taxon>Pleosporineae</taxon>
        <taxon>Didymellaceae</taxon>
        <taxon>Didymella</taxon>
    </lineage>
</organism>
<dbReference type="AlphaFoldDB" id="A0A6A5R582"/>